<name>A0ABR4BTF2_9HELO</name>
<comment type="caution">
    <text evidence="1">The sequence shown here is derived from an EMBL/GenBank/DDBJ whole genome shotgun (WGS) entry which is preliminary data.</text>
</comment>
<evidence type="ECO:0000313" key="1">
    <source>
        <dbReference type="EMBL" id="KAL2060927.1"/>
    </source>
</evidence>
<evidence type="ECO:0000313" key="2">
    <source>
        <dbReference type="Proteomes" id="UP001595075"/>
    </source>
</evidence>
<dbReference type="EMBL" id="JAZHXI010000020">
    <property type="protein sequence ID" value="KAL2060927.1"/>
    <property type="molecule type" value="Genomic_DNA"/>
</dbReference>
<keyword evidence="2" id="KW-1185">Reference proteome</keyword>
<protein>
    <submittedName>
        <fullName evidence="1">Uncharacterized protein</fullName>
    </submittedName>
</protein>
<gene>
    <name evidence="1" type="ORF">VTL71DRAFT_8979</name>
</gene>
<proteinExistence type="predicted"/>
<sequence length="161" mass="18078">MSDLTALQKDQIKDLLKVFIFGLKHKEVEHYLSSLHSWVQNSSELLIEIKNFKLMLVDDVILILQAFMKSQGPQPSNKAMESILGKVAQIFGAILDSKITKKDMLAICLAIKNEMQKKGSHTIWKKGALLWLNLSIAKIVSGHDEGVLNVGADWVLFGYKD</sequence>
<dbReference type="Proteomes" id="UP001595075">
    <property type="component" value="Unassembled WGS sequence"/>
</dbReference>
<reference evidence="1 2" key="1">
    <citation type="journal article" date="2024" name="Commun. Biol.">
        <title>Comparative genomic analysis of thermophilic fungi reveals convergent evolutionary adaptations and gene losses.</title>
        <authorList>
            <person name="Steindorff A.S."/>
            <person name="Aguilar-Pontes M.V."/>
            <person name="Robinson A.J."/>
            <person name="Andreopoulos B."/>
            <person name="LaButti K."/>
            <person name="Kuo A."/>
            <person name="Mondo S."/>
            <person name="Riley R."/>
            <person name="Otillar R."/>
            <person name="Haridas S."/>
            <person name="Lipzen A."/>
            <person name="Grimwood J."/>
            <person name="Schmutz J."/>
            <person name="Clum A."/>
            <person name="Reid I.D."/>
            <person name="Moisan M.C."/>
            <person name="Butler G."/>
            <person name="Nguyen T.T.M."/>
            <person name="Dewar K."/>
            <person name="Conant G."/>
            <person name="Drula E."/>
            <person name="Henrissat B."/>
            <person name="Hansel C."/>
            <person name="Singer S."/>
            <person name="Hutchinson M.I."/>
            <person name="de Vries R.P."/>
            <person name="Natvig D.O."/>
            <person name="Powell A.J."/>
            <person name="Tsang A."/>
            <person name="Grigoriev I.V."/>
        </authorList>
    </citation>
    <scope>NUCLEOTIDE SEQUENCE [LARGE SCALE GENOMIC DNA]</scope>
    <source>
        <strain evidence="1 2">CBS 494.80</strain>
    </source>
</reference>
<accession>A0ABR4BTF2</accession>
<organism evidence="1 2">
    <name type="scientific">Oculimacula yallundae</name>
    <dbReference type="NCBI Taxonomy" id="86028"/>
    <lineage>
        <taxon>Eukaryota</taxon>
        <taxon>Fungi</taxon>
        <taxon>Dikarya</taxon>
        <taxon>Ascomycota</taxon>
        <taxon>Pezizomycotina</taxon>
        <taxon>Leotiomycetes</taxon>
        <taxon>Helotiales</taxon>
        <taxon>Ploettnerulaceae</taxon>
        <taxon>Oculimacula</taxon>
    </lineage>
</organism>